<keyword evidence="1" id="KW-0732">Signal</keyword>
<feature type="signal peptide" evidence="1">
    <location>
        <begin position="1"/>
        <end position="20"/>
    </location>
</feature>
<dbReference type="AlphaFoldDB" id="A0A4Q8KBY0"/>
<evidence type="ECO:0000256" key="1">
    <source>
        <dbReference type="SAM" id="SignalP"/>
    </source>
</evidence>
<sequence length="121" mass="13521">MNSKLCILLVIALCLTLVHAGGKYCPEPKRKGPCHMRYKDNQCCKQSDCPSQSTCCKLPCGNVCLRESPVATNGVPSERMENPASLAIITRKLKNFLFCPELGIYLYKLSEAKIISYSIRY</sequence>
<reference evidence="2" key="1">
    <citation type="submission" date="2017-05" db="EMBL/GenBank/DDBJ databases">
        <authorList>
            <person name="QRISCLOUD D."/>
        </authorList>
    </citation>
    <scope>NUCLEOTIDE SEQUENCE</scope>
</reference>
<organism evidence="2">
    <name type="scientific">Heteropoda jugulans</name>
    <dbReference type="NCBI Taxonomy" id="1358901"/>
    <lineage>
        <taxon>Eukaryota</taxon>
        <taxon>Metazoa</taxon>
        <taxon>Ecdysozoa</taxon>
        <taxon>Arthropoda</taxon>
        <taxon>Chelicerata</taxon>
        <taxon>Arachnida</taxon>
        <taxon>Araneae</taxon>
        <taxon>Araneomorphae</taxon>
        <taxon>Entelegynae</taxon>
        <taxon>Dionycha</taxon>
        <taxon>Sparassidae</taxon>
        <taxon>Heteropoda</taxon>
    </lineage>
</organism>
<dbReference type="EMBL" id="HAHI01000606">
    <property type="protein sequence ID" value="SNX37269.1"/>
    <property type="molecule type" value="Transcribed_RNA"/>
</dbReference>
<protein>
    <submittedName>
        <fullName evidence="2">U21-Sparatoxin-Hju1v_1</fullName>
    </submittedName>
</protein>
<feature type="chain" id="PRO_5020609846" evidence="1">
    <location>
        <begin position="21"/>
        <end position="121"/>
    </location>
</feature>
<proteinExistence type="predicted"/>
<reference evidence="2" key="2">
    <citation type="submission" date="2019-05" db="EMBL/GenBank/DDBJ databases">
        <title>Unravelling the molecular evolution of spider venoms.</title>
        <authorList>
            <person name="Pineda S."/>
        </authorList>
    </citation>
    <scope>NUCLEOTIDE SEQUENCE</scope>
</reference>
<name>A0A4Q8KBY0_9ARAC</name>
<accession>A0A4Q8KBY0</accession>
<evidence type="ECO:0000313" key="2">
    <source>
        <dbReference type="EMBL" id="SNX37269.1"/>
    </source>
</evidence>